<proteinExistence type="predicted"/>
<dbReference type="EMBL" id="GL945017">
    <property type="protein sequence ID" value="EGN55873.1"/>
    <property type="molecule type" value="Genomic_DNA"/>
</dbReference>
<evidence type="ECO:0000256" key="1">
    <source>
        <dbReference type="SAM" id="MobiDB-lite"/>
    </source>
</evidence>
<organism evidence="2 3">
    <name type="scientific">Hallella multisaccharivorax DSM 17128</name>
    <dbReference type="NCBI Taxonomy" id="688246"/>
    <lineage>
        <taxon>Bacteria</taxon>
        <taxon>Pseudomonadati</taxon>
        <taxon>Bacteroidota</taxon>
        <taxon>Bacteroidia</taxon>
        <taxon>Bacteroidales</taxon>
        <taxon>Prevotellaceae</taxon>
        <taxon>Hallella</taxon>
    </lineage>
</organism>
<sequence length="206" mass="22036">MAKCTKNASIYEDLEKCPGQKKLPGIRDHVYATSKRDILAYPSVPDSPKSLAEAVQTTGNFTLAADKYFYKIGIVKDNGKIEVENQGTDGCKTFLNKSTFAIPGTEEEASGFIDQANNDELILLVPQRNGKYRMIGSEDFSPELSLKQDTGATATDSNTTTVEASATDLHPAPFYTGKIHTADGDIDGATGKLVTTTKPSGTTASS</sequence>
<keyword evidence="3" id="KW-1185">Reference proteome</keyword>
<feature type="compositionally biased region" description="Polar residues" evidence="1">
    <location>
        <begin position="193"/>
        <end position="206"/>
    </location>
</feature>
<dbReference type="STRING" id="688246.Premu_0391"/>
<protein>
    <submittedName>
        <fullName evidence="2">Uncharacterized protein</fullName>
    </submittedName>
</protein>
<dbReference type="eggNOG" id="ENOG5033CCW">
    <property type="taxonomic scope" value="Bacteria"/>
</dbReference>
<accession>F8NB55</accession>
<dbReference type="RefSeq" id="WP_007572686.1">
    <property type="nucleotide sequence ID" value="NZ_BPTS01000001.1"/>
</dbReference>
<feature type="region of interest" description="Disordered" evidence="1">
    <location>
        <begin position="186"/>
        <end position="206"/>
    </location>
</feature>
<evidence type="ECO:0000313" key="3">
    <source>
        <dbReference type="Proteomes" id="UP000002772"/>
    </source>
</evidence>
<dbReference type="Proteomes" id="UP000002772">
    <property type="component" value="Unassembled WGS sequence"/>
</dbReference>
<reference evidence="3" key="1">
    <citation type="journal article" date="2011" name="Stand. Genomic Sci.">
        <title>Non-contiguous finished genome sequence of the opportunistic oral pathogen Prevotella multisaccharivorax type strain (PPPA20).</title>
        <authorList>
            <person name="Pati A."/>
            <person name="Gronow S."/>
            <person name="Lu M."/>
            <person name="Lapidus A."/>
            <person name="Nolan M."/>
            <person name="Lucas S."/>
            <person name="Hammon N."/>
            <person name="Deshpande S."/>
            <person name="Cheng J.F."/>
            <person name="Tapia R."/>
            <person name="Han C."/>
            <person name="Goodwin L."/>
            <person name="Pitluck S."/>
            <person name="Liolios K."/>
            <person name="Pagani I."/>
            <person name="Mavromatis K."/>
            <person name="Mikhailova N."/>
            <person name="Huntemann M."/>
            <person name="Chen A."/>
            <person name="Palaniappan K."/>
            <person name="Land M."/>
            <person name="Hauser L."/>
            <person name="Detter J.C."/>
            <person name="Brambilla E.M."/>
            <person name="Rohde M."/>
            <person name="Goker M."/>
            <person name="Woyke T."/>
            <person name="Bristow J."/>
            <person name="Eisen J.A."/>
            <person name="Markowitz V."/>
            <person name="Hugenholtz P."/>
            <person name="Kyrpides N.C."/>
            <person name="Klenk H.P."/>
            <person name="Ivanova N."/>
        </authorList>
    </citation>
    <scope>NUCLEOTIDE SEQUENCE [LARGE SCALE GENOMIC DNA]</scope>
    <source>
        <strain evidence="3">DSM 17128</strain>
    </source>
</reference>
<evidence type="ECO:0000313" key="2">
    <source>
        <dbReference type="EMBL" id="EGN55873.1"/>
    </source>
</evidence>
<dbReference type="HOGENOM" id="CLU_1400067_0_0_10"/>
<dbReference type="AlphaFoldDB" id="F8NB55"/>
<dbReference type="OrthoDB" id="1071625at2"/>
<gene>
    <name evidence="2" type="ORF">Premu_0391</name>
</gene>
<name>F8NB55_9BACT</name>